<gene>
    <name evidence="3" type="ORF">OHA16_04975</name>
</gene>
<dbReference type="RefSeq" id="WP_328953450.1">
    <property type="nucleotide sequence ID" value="NZ_CP108110.1"/>
</dbReference>
<evidence type="ECO:0000313" key="3">
    <source>
        <dbReference type="EMBL" id="WUQ82383.1"/>
    </source>
</evidence>
<reference evidence="3" key="1">
    <citation type="submission" date="2022-10" db="EMBL/GenBank/DDBJ databases">
        <title>The complete genomes of actinobacterial strains from the NBC collection.</title>
        <authorList>
            <person name="Joergensen T.S."/>
            <person name="Alvarez Arevalo M."/>
            <person name="Sterndorff E.B."/>
            <person name="Faurdal D."/>
            <person name="Vuksanovic O."/>
            <person name="Mourched A.-S."/>
            <person name="Charusanti P."/>
            <person name="Shaw S."/>
            <person name="Blin K."/>
            <person name="Weber T."/>
        </authorList>
    </citation>
    <scope>NUCLEOTIDE SEQUENCE</scope>
    <source>
        <strain evidence="3">NBC_00222</strain>
    </source>
</reference>
<organism evidence="3 4">
    <name type="scientific">Kitasatospora purpeofusca</name>
    <dbReference type="NCBI Taxonomy" id="67352"/>
    <lineage>
        <taxon>Bacteria</taxon>
        <taxon>Bacillati</taxon>
        <taxon>Actinomycetota</taxon>
        <taxon>Actinomycetes</taxon>
        <taxon>Kitasatosporales</taxon>
        <taxon>Streptomycetaceae</taxon>
        <taxon>Kitasatospora</taxon>
    </lineage>
</organism>
<evidence type="ECO:0000259" key="1">
    <source>
        <dbReference type="Pfam" id="PF09664"/>
    </source>
</evidence>
<dbReference type="CDD" id="cd00188">
    <property type="entry name" value="TOPRIM"/>
    <property type="match status" value="1"/>
</dbReference>
<sequence>MTDRHPLDLPGLRPLWVAVHDRLSTGRPVNRVRSGPLDDAGREALADLLGLDRLPGAEPTVPLAGLDGAVLEVCGRPVRDVVTAIVGPIHDRAAERELAAGRREALWGWLAGHEVVTAQPVLLEWVGHLRGNGLVDGSPDRTRGLLTAALTVLAALPADGEPLPALAARLLDGDSHALDDGTRLSGLVLRALAVLYGTDMPDAAEGRRALWSRAGVADDELSTSVLAVGLRPDGGGPVAGISRTCADAGHPVSLTLAQLRTPGDFTGPAAPVHITENPSVLALALRRFGPHCPPLVCTSGWPNTAVIHLLRRLADDGAPLRYHGDFDGEGIRIAAHVLARAGAVPWRMAATDYRAAVPRVPSGPDPGRLTPAPWDRALVDSMAELRTAVVEEVVADLLLDDLADHCHG</sequence>
<dbReference type="InterPro" id="IPR013495">
    <property type="entry name" value="CHP02679"/>
</dbReference>
<dbReference type="Proteomes" id="UP001432222">
    <property type="component" value="Chromosome"/>
</dbReference>
<evidence type="ECO:0000259" key="2">
    <source>
        <dbReference type="Pfam" id="PF11796"/>
    </source>
</evidence>
<dbReference type="Pfam" id="PF09664">
    <property type="entry name" value="DUF2399"/>
    <property type="match status" value="1"/>
</dbReference>
<accession>A0ABZ1TTT5</accession>
<dbReference type="Pfam" id="PF11796">
    <property type="entry name" value="DUF3323"/>
    <property type="match status" value="1"/>
</dbReference>
<dbReference type="EMBL" id="CP108110">
    <property type="protein sequence ID" value="WUQ82383.1"/>
    <property type="molecule type" value="Genomic_DNA"/>
</dbReference>
<dbReference type="NCBIfam" id="TIGR02679">
    <property type="entry name" value="TIGR02679 family protein"/>
    <property type="match status" value="1"/>
</dbReference>
<name>A0ABZ1TTT5_9ACTN</name>
<proteinExistence type="predicted"/>
<keyword evidence="4" id="KW-1185">Reference proteome</keyword>
<dbReference type="InterPro" id="IPR024466">
    <property type="entry name" value="CHP02679_N"/>
</dbReference>
<evidence type="ECO:0000313" key="4">
    <source>
        <dbReference type="Proteomes" id="UP001432222"/>
    </source>
</evidence>
<dbReference type="InterPro" id="IPR024465">
    <property type="entry name" value="DUF2399"/>
</dbReference>
<protein>
    <submittedName>
        <fullName evidence="3">TIGR02679 family protein</fullName>
    </submittedName>
</protein>
<feature type="domain" description="Conserved hypothetical protein CHP02679 N terminus" evidence="2">
    <location>
        <begin position="31"/>
        <end position="232"/>
    </location>
</feature>
<feature type="domain" description="DUF2399" evidence="1">
    <location>
        <begin position="253"/>
        <end position="402"/>
    </location>
</feature>